<keyword evidence="1" id="KW-1133">Transmembrane helix</keyword>
<feature type="transmembrane region" description="Helical" evidence="1">
    <location>
        <begin position="138"/>
        <end position="158"/>
    </location>
</feature>
<feature type="transmembrane region" description="Helical" evidence="1">
    <location>
        <begin position="60"/>
        <end position="81"/>
    </location>
</feature>
<evidence type="ECO:0000256" key="1">
    <source>
        <dbReference type="SAM" id="Phobius"/>
    </source>
</evidence>
<feature type="transmembrane region" description="Helical" evidence="1">
    <location>
        <begin position="12"/>
        <end position="33"/>
    </location>
</feature>
<dbReference type="Pfam" id="PF14329">
    <property type="entry name" value="DUF4386"/>
    <property type="match status" value="1"/>
</dbReference>
<reference evidence="2 3" key="1">
    <citation type="submission" date="2022-08" db="EMBL/GenBank/DDBJ databases">
        <title>Aerococcaceae sp. nov isolated from spoiled eye mask.</title>
        <authorList>
            <person name="Zhou G."/>
            <person name="Xie X.-B."/>
            <person name="Shi Q.-S."/>
            <person name="Wang Y.-S."/>
            <person name="Wen X."/>
            <person name="Peng H."/>
            <person name="Yang X.-J."/>
            <person name="Tao H.-B."/>
            <person name="Huang X.-M."/>
        </authorList>
    </citation>
    <scope>NUCLEOTIDE SEQUENCE [LARGE SCALE GENOMIC DNA]</scope>
    <source>
        <strain evidence="3">DM20194951</strain>
    </source>
</reference>
<evidence type="ECO:0000313" key="3">
    <source>
        <dbReference type="Proteomes" id="UP001315967"/>
    </source>
</evidence>
<keyword evidence="1" id="KW-0472">Membrane</keyword>
<dbReference type="EMBL" id="CP102453">
    <property type="protein sequence ID" value="UUX34684.1"/>
    <property type="molecule type" value="Genomic_DNA"/>
</dbReference>
<keyword evidence="3" id="KW-1185">Reference proteome</keyword>
<dbReference type="Proteomes" id="UP001315967">
    <property type="component" value="Chromosome"/>
</dbReference>
<keyword evidence="1" id="KW-0812">Transmembrane</keyword>
<feature type="transmembrane region" description="Helical" evidence="1">
    <location>
        <begin position="88"/>
        <end position="107"/>
    </location>
</feature>
<feature type="transmembrane region" description="Helical" evidence="1">
    <location>
        <begin position="201"/>
        <end position="220"/>
    </location>
</feature>
<accession>A0ABY5P7Q3</accession>
<dbReference type="InterPro" id="IPR025495">
    <property type="entry name" value="DUF4386"/>
</dbReference>
<organism evidence="2 3">
    <name type="scientific">Fundicoccus culcitae</name>
    <dbReference type="NCBI Taxonomy" id="2969821"/>
    <lineage>
        <taxon>Bacteria</taxon>
        <taxon>Bacillati</taxon>
        <taxon>Bacillota</taxon>
        <taxon>Bacilli</taxon>
        <taxon>Lactobacillales</taxon>
        <taxon>Aerococcaceae</taxon>
        <taxon>Fundicoccus</taxon>
    </lineage>
</organism>
<sequence>MNNTTISLNTLGKIIGITLIIMAIISGIAFGGLHPQLFQTDTANLFSHLQTTSNLLRLDIFLWLMVIVTDIIVSWALHLYLRHINPDLSLVAAWTRLIYTSILATAVSELIKILNLTQIHIIADPSAQIQLLEQNFNLVWSFGLIIFGLHLILIGYIARQTQHIPKIISYLVILAGLSYCLVHSLDLILPQGHFVASSIETILLLPMTVGELGFGLWLLVKGARLERNKA</sequence>
<gene>
    <name evidence="2" type="ORF">NRE15_03255</name>
</gene>
<dbReference type="RefSeq" id="WP_313794185.1">
    <property type="nucleotide sequence ID" value="NZ_CP102453.1"/>
</dbReference>
<evidence type="ECO:0000313" key="2">
    <source>
        <dbReference type="EMBL" id="UUX34684.1"/>
    </source>
</evidence>
<name>A0ABY5P7Q3_9LACT</name>
<proteinExistence type="predicted"/>
<feature type="transmembrane region" description="Helical" evidence="1">
    <location>
        <begin position="170"/>
        <end position="189"/>
    </location>
</feature>
<protein>
    <submittedName>
        <fullName evidence="2">DUF4386 domain-containing protein</fullName>
    </submittedName>
</protein>